<evidence type="ECO:0000256" key="2">
    <source>
        <dbReference type="SAM" id="SignalP"/>
    </source>
</evidence>
<organism evidence="3 4">
    <name type="scientific">Roseococcus suduntuyensis</name>
    <dbReference type="NCBI Taxonomy" id="455361"/>
    <lineage>
        <taxon>Bacteria</taxon>
        <taxon>Pseudomonadati</taxon>
        <taxon>Pseudomonadota</taxon>
        <taxon>Alphaproteobacteria</taxon>
        <taxon>Acetobacterales</taxon>
        <taxon>Roseomonadaceae</taxon>
        <taxon>Roseococcus</taxon>
    </lineage>
</organism>
<dbReference type="PANTHER" id="PTHR42928:SF5">
    <property type="entry name" value="BLR1237 PROTEIN"/>
    <property type="match status" value="1"/>
</dbReference>
<gene>
    <name evidence="3" type="ORF">GGQ83_000973</name>
</gene>
<dbReference type="InterPro" id="IPR006311">
    <property type="entry name" value="TAT_signal"/>
</dbReference>
<comment type="caution">
    <text evidence="3">The sequence shown here is derived from an EMBL/GenBank/DDBJ whole genome shotgun (WGS) entry which is preliminary data.</text>
</comment>
<dbReference type="RefSeq" id="WP_184382464.1">
    <property type="nucleotide sequence ID" value="NZ_JACIDJ010000001.1"/>
</dbReference>
<feature type="signal peptide" evidence="2">
    <location>
        <begin position="1"/>
        <end position="21"/>
    </location>
</feature>
<sequence>MTHGITRRAALGAGLALPALATAGAQEAWPARPVRIIVPYAAGGGTDITTRAIAEGLATRFGRNFVVENRPGANGIVGTEAVTRSPPDGYVLGAQTSTHVMAKYLGPLPFDPLNDVTPIALTARYPLVLMASARAPFTDVAGLLEAARARPGVVAQASSDAQSSITARLFAARAGVEIIEVPYRGSGAYIADLTAGHLPVAWGSPATAAPLVAAGHIRIIAVSSPERSPFLPDVPTLREAGVQGADFIGWFCWLAPKGLPMEIANRLNTNINELLAEPAMRERWRTLGMETVPLTVPQFAQLLRDDDAKWAQAAREGLLRPAT</sequence>
<evidence type="ECO:0000313" key="4">
    <source>
        <dbReference type="Proteomes" id="UP000553193"/>
    </source>
</evidence>
<reference evidence="3 4" key="1">
    <citation type="submission" date="2020-08" db="EMBL/GenBank/DDBJ databases">
        <title>Genomic Encyclopedia of Type Strains, Phase IV (KMG-IV): sequencing the most valuable type-strain genomes for metagenomic binning, comparative biology and taxonomic classification.</title>
        <authorList>
            <person name="Goeker M."/>
        </authorList>
    </citation>
    <scope>NUCLEOTIDE SEQUENCE [LARGE SCALE GENOMIC DNA]</scope>
    <source>
        <strain evidence="3 4">DSM 19979</strain>
    </source>
</reference>
<dbReference type="EMBL" id="JACIDJ010000001">
    <property type="protein sequence ID" value="MBB3897547.1"/>
    <property type="molecule type" value="Genomic_DNA"/>
</dbReference>
<dbReference type="SUPFAM" id="SSF53850">
    <property type="entry name" value="Periplasmic binding protein-like II"/>
    <property type="match status" value="1"/>
</dbReference>
<accession>A0A840A8W5</accession>
<dbReference type="Proteomes" id="UP000553193">
    <property type="component" value="Unassembled WGS sequence"/>
</dbReference>
<dbReference type="Pfam" id="PF03401">
    <property type="entry name" value="TctC"/>
    <property type="match status" value="1"/>
</dbReference>
<dbReference type="Gene3D" id="3.40.190.150">
    <property type="entry name" value="Bordetella uptake gene, domain 1"/>
    <property type="match status" value="1"/>
</dbReference>
<dbReference type="InterPro" id="IPR005064">
    <property type="entry name" value="BUG"/>
</dbReference>
<dbReference type="Gene3D" id="3.40.190.10">
    <property type="entry name" value="Periplasmic binding protein-like II"/>
    <property type="match status" value="1"/>
</dbReference>
<name>A0A840A8W5_9PROT</name>
<feature type="chain" id="PRO_5032729018" evidence="2">
    <location>
        <begin position="22"/>
        <end position="323"/>
    </location>
</feature>
<proteinExistence type="inferred from homology"/>
<keyword evidence="3" id="KW-0675">Receptor</keyword>
<dbReference type="InterPro" id="IPR042100">
    <property type="entry name" value="Bug_dom1"/>
</dbReference>
<keyword evidence="4" id="KW-1185">Reference proteome</keyword>
<keyword evidence="2" id="KW-0732">Signal</keyword>
<dbReference type="AlphaFoldDB" id="A0A840A8W5"/>
<comment type="similarity">
    <text evidence="1">Belongs to the UPF0065 (bug) family.</text>
</comment>
<evidence type="ECO:0000256" key="1">
    <source>
        <dbReference type="ARBA" id="ARBA00006987"/>
    </source>
</evidence>
<protein>
    <submittedName>
        <fullName evidence="3">Tripartite-type tricarboxylate transporter receptor subunit TctC</fullName>
    </submittedName>
</protein>
<dbReference type="CDD" id="cd07012">
    <property type="entry name" value="PBP2_Bug_TTT"/>
    <property type="match status" value="1"/>
</dbReference>
<dbReference type="PROSITE" id="PS51318">
    <property type="entry name" value="TAT"/>
    <property type="match status" value="1"/>
</dbReference>
<evidence type="ECO:0000313" key="3">
    <source>
        <dbReference type="EMBL" id="MBB3897547.1"/>
    </source>
</evidence>
<dbReference type="PIRSF" id="PIRSF017082">
    <property type="entry name" value="YflP"/>
    <property type="match status" value="1"/>
</dbReference>
<dbReference type="PANTHER" id="PTHR42928">
    <property type="entry name" value="TRICARBOXYLATE-BINDING PROTEIN"/>
    <property type="match status" value="1"/>
</dbReference>